<evidence type="ECO:0000256" key="2">
    <source>
        <dbReference type="ARBA" id="ARBA00007230"/>
    </source>
</evidence>
<accession>A0AAV4RGN1</accession>
<evidence type="ECO:0000313" key="8">
    <source>
        <dbReference type="Proteomes" id="UP001054837"/>
    </source>
</evidence>
<dbReference type="Proteomes" id="UP001054837">
    <property type="component" value="Unassembled WGS sequence"/>
</dbReference>
<dbReference type="PANTHER" id="PTHR12570:SF92">
    <property type="entry name" value="SPICHTHYIN, ISOFORM B"/>
    <property type="match status" value="1"/>
</dbReference>
<feature type="transmembrane region" description="Helical" evidence="6">
    <location>
        <begin position="376"/>
        <end position="396"/>
    </location>
</feature>
<evidence type="ECO:0000256" key="1">
    <source>
        <dbReference type="ARBA" id="ARBA00004141"/>
    </source>
</evidence>
<evidence type="ECO:0000256" key="3">
    <source>
        <dbReference type="ARBA" id="ARBA00022692"/>
    </source>
</evidence>
<evidence type="ECO:0000256" key="5">
    <source>
        <dbReference type="ARBA" id="ARBA00023136"/>
    </source>
</evidence>
<keyword evidence="4 6" id="KW-1133">Transmembrane helix</keyword>
<feature type="transmembrane region" description="Helical" evidence="6">
    <location>
        <begin position="240"/>
        <end position="268"/>
    </location>
</feature>
<evidence type="ECO:0000313" key="7">
    <source>
        <dbReference type="EMBL" id="GIY19272.1"/>
    </source>
</evidence>
<dbReference type="EMBL" id="BPLQ01006032">
    <property type="protein sequence ID" value="GIY19272.1"/>
    <property type="molecule type" value="Genomic_DNA"/>
</dbReference>
<feature type="transmembrane region" description="Helical" evidence="6">
    <location>
        <begin position="311"/>
        <end position="335"/>
    </location>
</feature>
<feature type="transmembrane region" description="Helical" evidence="6">
    <location>
        <begin position="347"/>
        <end position="370"/>
    </location>
</feature>
<dbReference type="InterPro" id="IPR037185">
    <property type="entry name" value="EmrE-like"/>
</dbReference>
<comment type="similarity">
    <text evidence="2">Belongs to the NIPA family.</text>
</comment>
<sequence length="501" mass="57615">MMNLVSQEKSKNETIIVRTSQSVNENTNCYSQTTLPILDLLKEHGVHIEENNIEKTELTGWYIPPGKLGSAKLCFEAELNLKSRLEQLKNKTSFSSKNEKENATEIIPKTVFFNSKENSHLLFTHTNNNKTEKYRIKVLFEIDNDSHLEKKSAFNIFRHMARDFKGLFRRDKREIKSLKFQKFKTRSIYLGLLFASVASSLCGLSFVLKKRSLLLLGKTEKYYKNKNWWMSHSLMVIGDILHFVSFFFAPAVLVCIVQMLMILVTAFASSRILGEKINKYWTLAFATSLGGCLVIIVHVPKEPHIYDIETFLYMITAPTFLAYNAFLLVFTVIMIRFTIPKWGQVNSVAYTLQSAIFGSIIVVALKGVLLVFTDKLFHWVPLICVLVFGICLLLQFEYLNRALHFYNTLVVSTQYYVLYSALVIISLSLLFEVWKKTSDESLMIIFLGFATTAMGVLIFAIFQEDDATFDFAKLVLQTKQQIRIHTKRLQEPDEILVHAND</sequence>
<dbReference type="SUPFAM" id="SSF103481">
    <property type="entry name" value="Multidrug resistance efflux transporter EmrE"/>
    <property type="match status" value="1"/>
</dbReference>
<name>A0AAV4RGN1_9ARAC</name>
<comment type="caution">
    <text evidence="7">The sequence shown here is derived from an EMBL/GenBank/DDBJ whole genome shotgun (WGS) entry which is preliminary data.</text>
</comment>
<dbReference type="GO" id="GO:0015095">
    <property type="term" value="F:magnesium ion transmembrane transporter activity"/>
    <property type="evidence" value="ECO:0007669"/>
    <property type="project" value="InterPro"/>
</dbReference>
<evidence type="ECO:0008006" key="9">
    <source>
        <dbReference type="Google" id="ProtNLM"/>
    </source>
</evidence>
<keyword evidence="8" id="KW-1185">Reference proteome</keyword>
<feature type="transmembrane region" description="Helical" evidence="6">
    <location>
        <begin position="443"/>
        <end position="462"/>
    </location>
</feature>
<reference evidence="7 8" key="1">
    <citation type="submission" date="2021-06" db="EMBL/GenBank/DDBJ databases">
        <title>Caerostris darwini draft genome.</title>
        <authorList>
            <person name="Kono N."/>
            <person name="Arakawa K."/>
        </authorList>
    </citation>
    <scope>NUCLEOTIDE SEQUENCE [LARGE SCALE GENOMIC DNA]</scope>
</reference>
<keyword evidence="3 6" id="KW-0812">Transmembrane</keyword>
<proteinExistence type="inferred from homology"/>
<dbReference type="Pfam" id="PF05653">
    <property type="entry name" value="Mg_trans_NIPA"/>
    <property type="match status" value="1"/>
</dbReference>
<keyword evidence="5 6" id="KW-0472">Membrane</keyword>
<organism evidence="7 8">
    <name type="scientific">Caerostris darwini</name>
    <dbReference type="NCBI Taxonomy" id="1538125"/>
    <lineage>
        <taxon>Eukaryota</taxon>
        <taxon>Metazoa</taxon>
        <taxon>Ecdysozoa</taxon>
        <taxon>Arthropoda</taxon>
        <taxon>Chelicerata</taxon>
        <taxon>Arachnida</taxon>
        <taxon>Araneae</taxon>
        <taxon>Araneomorphae</taxon>
        <taxon>Entelegynae</taxon>
        <taxon>Araneoidea</taxon>
        <taxon>Araneidae</taxon>
        <taxon>Caerostris</taxon>
    </lineage>
</organism>
<feature type="transmembrane region" description="Helical" evidence="6">
    <location>
        <begin position="280"/>
        <end position="299"/>
    </location>
</feature>
<feature type="transmembrane region" description="Helical" evidence="6">
    <location>
        <begin position="408"/>
        <end position="431"/>
    </location>
</feature>
<gene>
    <name evidence="7" type="primary">Nipal4</name>
    <name evidence="7" type="ORF">CDAR_413951</name>
</gene>
<dbReference type="AlphaFoldDB" id="A0AAV4RGN1"/>
<dbReference type="InterPro" id="IPR008521">
    <property type="entry name" value="Mg_trans_NIPA"/>
</dbReference>
<evidence type="ECO:0000256" key="6">
    <source>
        <dbReference type="SAM" id="Phobius"/>
    </source>
</evidence>
<comment type="subcellular location">
    <subcellularLocation>
        <location evidence="1">Membrane</location>
        <topology evidence="1">Multi-pass membrane protein</topology>
    </subcellularLocation>
</comment>
<protein>
    <recommendedName>
        <fullName evidence="9">Magnesium transporter</fullName>
    </recommendedName>
</protein>
<feature type="transmembrane region" description="Helical" evidence="6">
    <location>
        <begin position="188"/>
        <end position="208"/>
    </location>
</feature>
<dbReference type="PANTHER" id="PTHR12570">
    <property type="match status" value="1"/>
</dbReference>
<evidence type="ECO:0000256" key="4">
    <source>
        <dbReference type="ARBA" id="ARBA00022989"/>
    </source>
</evidence>
<dbReference type="GO" id="GO:0016020">
    <property type="term" value="C:membrane"/>
    <property type="evidence" value="ECO:0007669"/>
    <property type="project" value="UniProtKB-SubCell"/>
</dbReference>